<dbReference type="STRING" id="366584.SAMN05216377_107221"/>
<proteinExistence type="predicted"/>
<organism evidence="2 3">
    <name type="scientific">Pseudonocardia oroxyli</name>
    <dbReference type="NCBI Taxonomy" id="366584"/>
    <lineage>
        <taxon>Bacteria</taxon>
        <taxon>Bacillati</taxon>
        <taxon>Actinomycetota</taxon>
        <taxon>Actinomycetes</taxon>
        <taxon>Pseudonocardiales</taxon>
        <taxon>Pseudonocardiaceae</taxon>
        <taxon>Pseudonocardia</taxon>
    </lineage>
</organism>
<evidence type="ECO:0000313" key="2">
    <source>
        <dbReference type="EMBL" id="SDF89221.1"/>
    </source>
</evidence>
<protein>
    <recommendedName>
        <fullName evidence="4">DUF998 domain-containing protein</fullName>
    </recommendedName>
</protein>
<dbReference type="RefSeq" id="WP_093083406.1">
    <property type="nucleotide sequence ID" value="NZ_FNBE01000007.1"/>
</dbReference>
<evidence type="ECO:0000313" key="3">
    <source>
        <dbReference type="Proteomes" id="UP000198967"/>
    </source>
</evidence>
<accession>A0A1G7PSM0</accession>
<dbReference type="AlphaFoldDB" id="A0A1G7PSM0"/>
<feature type="transmembrane region" description="Helical" evidence="1">
    <location>
        <begin position="29"/>
        <end position="50"/>
    </location>
</feature>
<keyword evidence="1" id="KW-1133">Transmembrane helix</keyword>
<dbReference type="OrthoDB" id="4964600at2"/>
<keyword evidence="1" id="KW-0472">Membrane</keyword>
<feature type="transmembrane region" description="Helical" evidence="1">
    <location>
        <begin position="119"/>
        <end position="141"/>
    </location>
</feature>
<evidence type="ECO:0000256" key="1">
    <source>
        <dbReference type="SAM" id="Phobius"/>
    </source>
</evidence>
<feature type="transmembrane region" description="Helical" evidence="1">
    <location>
        <begin position="62"/>
        <end position="84"/>
    </location>
</feature>
<sequence length="178" mass="17764">MTARIGVAVTGLATLYTVALLVGMPDPDWAYLARVLVHLGELAVLLAVVGSGAAGRRGLGRAGAALAGLGLVGLAVGEATTLAAPATADLLFMISPNLVGLGMILLGIAVVLERRWTGWARVVPLALGIAVFVVLTPLIIVSGGPPAPAAVVGLLVWEVLWVACGVAALTRAPTPAAA</sequence>
<name>A0A1G7PSM0_PSEOR</name>
<reference evidence="2 3" key="1">
    <citation type="submission" date="2016-10" db="EMBL/GenBank/DDBJ databases">
        <authorList>
            <person name="de Groot N.N."/>
        </authorList>
    </citation>
    <scope>NUCLEOTIDE SEQUENCE [LARGE SCALE GENOMIC DNA]</scope>
    <source>
        <strain evidence="2 3">CGMCC 4.3143</strain>
    </source>
</reference>
<dbReference type="Proteomes" id="UP000198967">
    <property type="component" value="Unassembled WGS sequence"/>
</dbReference>
<gene>
    <name evidence="2" type="ORF">SAMN05216377_107221</name>
</gene>
<keyword evidence="1" id="KW-0812">Transmembrane</keyword>
<evidence type="ECO:0008006" key="4">
    <source>
        <dbReference type="Google" id="ProtNLM"/>
    </source>
</evidence>
<dbReference type="EMBL" id="FNBE01000007">
    <property type="protein sequence ID" value="SDF89221.1"/>
    <property type="molecule type" value="Genomic_DNA"/>
</dbReference>
<feature type="transmembrane region" description="Helical" evidence="1">
    <location>
        <begin position="90"/>
        <end position="112"/>
    </location>
</feature>
<keyword evidence="3" id="KW-1185">Reference proteome</keyword>
<feature type="transmembrane region" description="Helical" evidence="1">
    <location>
        <begin position="147"/>
        <end position="169"/>
    </location>
</feature>